<dbReference type="Gene3D" id="3.90.550.10">
    <property type="entry name" value="Spore Coat Polysaccharide Biosynthesis Protein SpsA, Chain A"/>
    <property type="match status" value="1"/>
</dbReference>
<dbReference type="CDD" id="cd02503">
    <property type="entry name" value="MobA"/>
    <property type="match status" value="1"/>
</dbReference>
<keyword evidence="2 8" id="KW-0808">Transferase</keyword>
<accession>A0A2W5QL27</accession>
<keyword evidence="3 8" id="KW-0479">Metal-binding</keyword>
<evidence type="ECO:0000256" key="1">
    <source>
        <dbReference type="ARBA" id="ARBA00022490"/>
    </source>
</evidence>
<dbReference type="SUPFAM" id="SSF53448">
    <property type="entry name" value="Nucleotide-diphospho-sugar transferases"/>
    <property type="match status" value="1"/>
</dbReference>
<keyword evidence="4 8" id="KW-0547">Nucleotide-binding</keyword>
<feature type="binding site" evidence="8">
    <location>
        <position position="110"/>
    </location>
    <ligand>
        <name>Mg(2+)</name>
        <dbReference type="ChEBI" id="CHEBI:18420"/>
    </ligand>
</feature>
<gene>
    <name evidence="8" type="primary">mobA</name>
    <name evidence="10" type="ORF">DI556_00770</name>
</gene>
<feature type="binding site" evidence="8">
    <location>
        <begin position="19"/>
        <end position="21"/>
    </location>
    <ligand>
        <name>GTP</name>
        <dbReference type="ChEBI" id="CHEBI:37565"/>
    </ligand>
</feature>
<evidence type="ECO:0000259" key="9">
    <source>
        <dbReference type="Pfam" id="PF12804"/>
    </source>
</evidence>
<dbReference type="InterPro" id="IPR013482">
    <property type="entry name" value="Molybde_CF_guanTrfase"/>
</dbReference>
<proteinExistence type="inferred from homology"/>
<comment type="subunit">
    <text evidence="8">Monomer.</text>
</comment>
<dbReference type="GO" id="GO:0005525">
    <property type="term" value="F:GTP binding"/>
    <property type="evidence" value="ECO:0007669"/>
    <property type="project" value="UniProtKB-UniRule"/>
</dbReference>
<protein>
    <recommendedName>
        <fullName evidence="8">Molybdenum cofactor guanylyltransferase</fullName>
        <shortName evidence="8">MoCo guanylyltransferase</shortName>
        <ecNumber evidence="8">2.7.7.77</ecNumber>
    </recommendedName>
    <alternativeName>
        <fullName evidence="8">GTP:molybdopterin guanylyltransferase</fullName>
    </alternativeName>
    <alternativeName>
        <fullName evidence="8">Mo-MPT guanylyltransferase</fullName>
    </alternativeName>
    <alternativeName>
        <fullName evidence="8">Molybdopterin guanylyltransferase</fullName>
    </alternativeName>
    <alternativeName>
        <fullName evidence="8">Molybdopterin-guanine dinucleotide synthase</fullName>
        <shortName evidence="8">MGD synthase</shortName>
    </alternativeName>
</protein>
<sequence>MPVDIPSFATPAPIGGVILAGGRASRFGADKMLADLGGRPLVAHAIARLAPQVDALAISANGDPARFAAFGLPVLPDPVPGFQGPLAGVLAGLDWAAGLGLPAIVTVAGDTPVFPDDLVAALRAAAEAGGQPVALACGPGPDGAAPRPHPTFALWPVTLRGPLGAALARGERRVRGFAEAAGAARAVFAGRGAACFHNVNTPADLETAAAEVAP</sequence>
<comment type="similarity">
    <text evidence="8">Belongs to the MobA family.</text>
</comment>
<evidence type="ECO:0000313" key="10">
    <source>
        <dbReference type="EMBL" id="PZQ52230.1"/>
    </source>
</evidence>
<feature type="domain" description="MobA-like NTP transferase" evidence="9">
    <location>
        <begin position="16"/>
        <end position="175"/>
    </location>
</feature>
<evidence type="ECO:0000256" key="6">
    <source>
        <dbReference type="ARBA" id="ARBA00023134"/>
    </source>
</evidence>
<comment type="subcellular location">
    <subcellularLocation>
        <location evidence="8">Cytoplasm</location>
    </subcellularLocation>
</comment>
<organism evidence="10 11">
    <name type="scientific">Rhodovulum sulfidophilum</name>
    <name type="common">Rhodobacter sulfidophilus</name>
    <dbReference type="NCBI Taxonomy" id="35806"/>
    <lineage>
        <taxon>Bacteria</taxon>
        <taxon>Pseudomonadati</taxon>
        <taxon>Pseudomonadota</taxon>
        <taxon>Alphaproteobacteria</taxon>
        <taxon>Rhodobacterales</taxon>
        <taxon>Paracoccaceae</taxon>
        <taxon>Rhodovulum</taxon>
    </lineage>
</organism>
<name>A0A2W5QL27_RHOSU</name>
<feature type="binding site" evidence="8">
    <location>
        <position position="77"/>
    </location>
    <ligand>
        <name>GTP</name>
        <dbReference type="ChEBI" id="CHEBI:37565"/>
    </ligand>
</feature>
<dbReference type="GO" id="GO:0046872">
    <property type="term" value="F:metal ion binding"/>
    <property type="evidence" value="ECO:0007669"/>
    <property type="project" value="UniProtKB-KW"/>
</dbReference>
<evidence type="ECO:0000256" key="5">
    <source>
        <dbReference type="ARBA" id="ARBA00022842"/>
    </source>
</evidence>
<dbReference type="InterPro" id="IPR025877">
    <property type="entry name" value="MobA-like_NTP_Trfase"/>
</dbReference>
<comment type="domain">
    <text evidence="8">The N-terminal domain determines nucleotide recognition and specific binding, while the C-terminal domain determines the specific binding to the target protein.</text>
</comment>
<dbReference type="Proteomes" id="UP000249185">
    <property type="component" value="Unassembled WGS sequence"/>
</dbReference>
<evidence type="ECO:0000256" key="3">
    <source>
        <dbReference type="ARBA" id="ARBA00022723"/>
    </source>
</evidence>
<keyword evidence="7 8" id="KW-0501">Molybdenum cofactor biosynthesis</keyword>
<dbReference type="PANTHER" id="PTHR19136:SF81">
    <property type="entry name" value="MOLYBDENUM COFACTOR GUANYLYLTRANSFERASE"/>
    <property type="match status" value="1"/>
</dbReference>
<comment type="cofactor">
    <cofactor evidence="8">
        <name>Mg(2+)</name>
        <dbReference type="ChEBI" id="CHEBI:18420"/>
    </cofactor>
</comment>
<dbReference type="HAMAP" id="MF_00316">
    <property type="entry name" value="MobA"/>
    <property type="match status" value="1"/>
</dbReference>
<dbReference type="EC" id="2.7.7.77" evidence="8"/>
<comment type="function">
    <text evidence="8">Transfers a GMP moiety from GTP to Mo-molybdopterin (Mo-MPT) cofactor (Moco or molybdenum cofactor) to form Mo-molybdopterin guanine dinucleotide (Mo-MGD) cofactor.</text>
</comment>
<comment type="catalytic activity">
    <reaction evidence="8">
        <text>Mo-molybdopterin + GTP + H(+) = Mo-molybdopterin guanine dinucleotide + diphosphate</text>
        <dbReference type="Rhea" id="RHEA:34243"/>
        <dbReference type="ChEBI" id="CHEBI:15378"/>
        <dbReference type="ChEBI" id="CHEBI:33019"/>
        <dbReference type="ChEBI" id="CHEBI:37565"/>
        <dbReference type="ChEBI" id="CHEBI:71302"/>
        <dbReference type="ChEBI" id="CHEBI:71310"/>
        <dbReference type="EC" id="2.7.7.77"/>
    </reaction>
</comment>
<comment type="caution">
    <text evidence="8">Lacks conserved residue(s) required for the propagation of feature annotation.</text>
</comment>
<dbReference type="Pfam" id="PF12804">
    <property type="entry name" value="NTP_transf_3"/>
    <property type="match status" value="1"/>
</dbReference>
<evidence type="ECO:0000256" key="8">
    <source>
        <dbReference type="HAMAP-Rule" id="MF_00316"/>
    </source>
</evidence>
<keyword evidence="6 8" id="KW-0342">GTP-binding</keyword>
<comment type="caution">
    <text evidence="10">The sequence shown here is derived from an EMBL/GenBank/DDBJ whole genome shotgun (WGS) entry which is preliminary data.</text>
</comment>
<evidence type="ECO:0000313" key="11">
    <source>
        <dbReference type="Proteomes" id="UP000249185"/>
    </source>
</evidence>
<dbReference type="NCBIfam" id="TIGR02665">
    <property type="entry name" value="molyb_mobA"/>
    <property type="match status" value="1"/>
</dbReference>
<evidence type="ECO:0000256" key="7">
    <source>
        <dbReference type="ARBA" id="ARBA00023150"/>
    </source>
</evidence>
<feature type="binding site" evidence="8">
    <location>
        <position position="110"/>
    </location>
    <ligand>
        <name>GTP</name>
        <dbReference type="ChEBI" id="CHEBI:37565"/>
    </ligand>
</feature>
<keyword evidence="5 8" id="KW-0460">Magnesium</keyword>
<feature type="binding site" evidence="8">
    <location>
        <position position="31"/>
    </location>
    <ligand>
        <name>GTP</name>
        <dbReference type="ChEBI" id="CHEBI:37565"/>
    </ligand>
</feature>
<dbReference type="GO" id="GO:0005737">
    <property type="term" value="C:cytoplasm"/>
    <property type="evidence" value="ECO:0007669"/>
    <property type="project" value="UniProtKB-SubCell"/>
</dbReference>
<dbReference type="GO" id="GO:0061603">
    <property type="term" value="F:molybdenum cofactor guanylyltransferase activity"/>
    <property type="evidence" value="ECO:0007669"/>
    <property type="project" value="UniProtKB-EC"/>
</dbReference>
<dbReference type="InterPro" id="IPR029044">
    <property type="entry name" value="Nucleotide-diphossugar_trans"/>
</dbReference>
<dbReference type="EMBL" id="QFPW01000001">
    <property type="protein sequence ID" value="PZQ52230.1"/>
    <property type="molecule type" value="Genomic_DNA"/>
</dbReference>
<dbReference type="GO" id="GO:1902758">
    <property type="term" value="P:bis(molybdopterin guanine dinucleotide)molybdenum biosynthetic process"/>
    <property type="evidence" value="ECO:0007669"/>
    <property type="project" value="TreeGrafter"/>
</dbReference>
<keyword evidence="10" id="KW-0548">Nucleotidyltransferase</keyword>
<dbReference type="PANTHER" id="PTHR19136">
    <property type="entry name" value="MOLYBDENUM COFACTOR GUANYLYLTRANSFERASE"/>
    <property type="match status" value="1"/>
</dbReference>
<reference evidence="10 11" key="1">
    <citation type="submission" date="2017-08" db="EMBL/GenBank/DDBJ databases">
        <title>Infants hospitalized years apart are colonized by the same room-sourced microbial strains.</title>
        <authorList>
            <person name="Brooks B."/>
            <person name="Olm M.R."/>
            <person name="Firek B.A."/>
            <person name="Baker R."/>
            <person name="Thomas B.C."/>
            <person name="Morowitz M.J."/>
            <person name="Banfield J.F."/>
        </authorList>
    </citation>
    <scope>NUCLEOTIDE SEQUENCE [LARGE SCALE GENOMIC DNA]</scope>
    <source>
        <strain evidence="10">S2_005_002_R2_34</strain>
    </source>
</reference>
<evidence type="ECO:0000256" key="4">
    <source>
        <dbReference type="ARBA" id="ARBA00022741"/>
    </source>
</evidence>
<dbReference type="AlphaFoldDB" id="A0A2W5QL27"/>
<evidence type="ECO:0000256" key="2">
    <source>
        <dbReference type="ARBA" id="ARBA00022679"/>
    </source>
</evidence>
<keyword evidence="1 8" id="KW-0963">Cytoplasm</keyword>